<reference evidence="5" key="1">
    <citation type="journal article" date="2020" name="Stud. Mycol.">
        <title>101 Dothideomycetes genomes: a test case for predicting lifestyles and emergence of pathogens.</title>
        <authorList>
            <person name="Haridas S."/>
            <person name="Albert R."/>
            <person name="Binder M."/>
            <person name="Bloem J."/>
            <person name="Labutti K."/>
            <person name="Salamov A."/>
            <person name="Andreopoulos B."/>
            <person name="Baker S."/>
            <person name="Barry K."/>
            <person name="Bills G."/>
            <person name="Bluhm B."/>
            <person name="Cannon C."/>
            <person name="Castanera R."/>
            <person name="Culley D."/>
            <person name="Daum C."/>
            <person name="Ezra D."/>
            <person name="Gonzalez J."/>
            <person name="Henrissat B."/>
            <person name="Kuo A."/>
            <person name="Liang C."/>
            <person name="Lipzen A."/>
            <person name="Lutzoni F."/>
            <person name="Magnuson J."/>
            <person name="Mondo S."/>
            <person name="Nolan M."/>
            <person name="Ohm R."/>
            <person name="Pangilinan J."/>
            <person name="Park H.-J."/>
            <person name="Ramirez L."/>
            <person name="Alfaro M."/>
            <person name="Sun H."/>
            <person name="Tritt A."/>
            <person name="Yoshinaga Y."/>
            <person name="Zwiers L.-H."/>
            <person name="Turgeon B."/>
            <person name="Goodwin S."/>
            <person name="Spatafora J."/>
            <person name="Crous P."/>
            <person name="Grigoriev I."/>
        </authorList>
    </citation>
    <scope>NUCLEOTIDE SEQUENCE</scope>
    <source>
        <strain evidence="5">CBS 130266</strain>
    </source>
</reference>
<sequence>MTVDTLEQLAQLERQLDSQKGKIIESTRDIKSSLVKLRNQVSKDVRADSKYEILEQQVEGLTTQVADLQRQLHSAHDQNEILMGKYGDLEAELRNTKEKNLRLVLELEGKNQLFQKLGNTFSSAPIKRSGGDAFEQTDPKRSKLGSQGHQNNERDGGYHNDYYNSHPQQATLEDLKHDDRYSRDSASVRVQDYMSNVSSAHANGLDGSFNEASQTAMDEQSEDISILGQSKQQIPTAPANHHPYNGPRKFTNLPASASIDRNNNAKRRDTLNRQQNLNHNSPNGHARKFRQPSGQTNRADTQLGPRPPPPPPERQLPCHFCFQNNLKCDSNRYCGKCQDAGRLKTGCTRSLCADYLRNHCRFGDKCFKIHDEQGHSHPKGDAYYNPGKTGKIISA</sequence>
<feature type="region of interest" description="Disordered" evidence="3">
    <location>
        <begin position="212"/>
        <end position="312"/>
    </location>
</feature>
<feature type="domain" description="C3H1-type" evidence="4">
    <location>
        <begin position="346"/>
        <end position="373"/>
    </location>
</feature>
<evidence type="ECO:0000256" key="1">
    <source>
        <dbReference type="PROSITE-ProRule" id="PRU00723"/>
    </source>
</evidence>
<keyword evidence="6" id="KW-1185">Reference proteome</keyword>
<evidence type="ECO:0000259" key="4">
    <source>
        <dbReference type="PROSITE" id="PS50103"/>
    </source>
</evidence>
<evidence type="ECO:0000256" key="3">
    <source>
        <dbReference type="SAM" id="MobiDB-lite"/>
    </source>
</evidence>
<comment type="caution">
    <text evidence="5">The sequence shown here is derived from an EMBL/GenBank/DDBJ whole genome shotgun (WGS) entry which is preliminary data.</text>
</comment>
<keyword evidence="1" id="KW-0479">Metal-binding</keyword>
<accession>A0A9P4NK81</accession>
<dbReference type="EMBL" id="MU007074">
    <property type="protein sequence ID" value="KAF2424500.1"/>
    <property type="molecule type" value="Genomic_DNA"/>
</dbReference>
<dbReference type="GO" id="GO:0008270">
    <property type="term" value="F:zinc ion binding"/>
    <property type="evidence" value="ECO:0007669"/>
    <property type="project" value="UniProtKB-KW"/>
</dbReference>
<keyword evidence="1" id="KW-0863">Zinc-finger</keyword>
<evidence type="ECO:0000313" key="5">
    <source>
        <dbReference type="EMBL" id="KAF2424500.1"/>
    </source>
</evidence>
<feature type="compositionally biased region" description="Polar residues" evidence="3">
    <location>
        <begin position="253"/>
        <end position="262"/>
    </location>
</feature>
<protein>
    <recommendedName>
        <fullName evidence="4">C3H1-type domain-containing protein</fullName>
    </recommendedName>
</protein>
<dbReference type="Proteomes" id="UP000800235">
    <property type="component" value="Unassembled WGS sequence"/>
</dbReference>
<name>A0A9P4NK81_9PEZI</name>
<evidence type="ECO:0000313" key="6">
    <source>
        <dbReference type="Proteomes" id="UP000800235"/>
    </source>
</evidence>
<proteinExistence type="predicted"/>
<keyword evidence="2" id="KW-0175">Coiled coil</keyword>
<keyword evidence="1" id="KW-0862">Zinc</keyword>
<dbReference type="PROSITE" id="PS50103">
    <property type="entry name" value="ZF_C3H1"/>
    <property type="match status" value="1"/>
</dbReference>
<feature type="compositionally biased region" description="Polar residues" evidence="3">
    <location>
        <begin position="272"/>
        <end position="283"/>
    </location>
</feature>
<evidence type="ECO:0000256" key="2">
    <source>
        <dbReference type="SAM" id="Coils"/>
    </source>
</evidence>
<gene>
    <name evidence="5" type="ORF">EJ08DRAFT_414064</name>
</gene>
<feature type="zinc finger region" description="C3H1-type" evidence="1">
    <location>
        <begin position="346"/>
        <end position="373"/>
    </location>
</feature>
<dbReference type="AlphaFoldDB" id="A0A9P4NK81"/>
<feature type="coiled-coil region" evidence="2">
    <location>
        <begin position="9"/>
        <end position="106"/>
    </location>
</feature>
<feature type="region of interest" description="Disordered" evidence="3">
    <location>
        <begin position="125"/>
        <end position="165"/>
    </location>
</feature>
<organism evidence="5 6">
    <name type="scientific">Tothia fuscella</name>
    <dbReference type="NCBI Taxonomy" id="1048955"/>
    <lineage>
        <taxon>Eukaryota</taxon>
        <taxon>Fungi</taxon>
        <taxon>Dikarya</taxon>
        <taxon>Ascomycota</taxon>
        <taxon>Pezizomycotina</taxon>
        <taxon>Dothideomycetes</taxon>
        <taxon>Pleosporomycetidae</taxon>
        <taxon>Venturiales</taxon>
        <taxon>Cylindrosympodiaceae</taxon>
        <taxon>Tothia</taxon>
    </lineage>
</organism>
<dbReference type="InterPro" id="IPR000571">
    <property type="entry name" value="Znf_CCCH"/>
</dbReference>